<protein>
    <submittedName>
        <fullName evidence="2">Mechanosensitive ion channel protein</fullName>
    </submittedName>
</protein>
<dbReference type="PANTHER" id="PTHR30221">
    <property type="entry name" value="SMALL-CONDUCTANCE MECHANOSENSITIVE CHANNEL"/>
    <property type="match status" value="1"/>
</dbReference>
<dbReference type="InterPro" id="IPR049278">
    <property type="entry name" value="MS_channel_C"/>
</dbReference>
<dbReference type="GO" id="GO:0016020">
    <property type="term" value="C:membrane"/>
    <property type="evidence" value="ECO:0007669"/>
    <property type="project" value="InterPro"/>
</dbReference>
<dbReference type="EMBL" id="CABWMV010000025">
    <property type="protein sequence ID" value="VXD04706.1"/>
    <property type="molecule type" value="Genomic_DNA"/>
</dbReference>
<gene>
    <name evidence="2" type="ORF">SPHINGO8BC_60286</name>
</gene>
<proteinExistence type="predicted"/>
<dbReference type="Proteomes" id="UP000432350">
    <property type="component" value="Unassembled WGS sequence"/>
</dbReference>
<accession>A0A654DHP8</accession>
<feature type="domain" description="Mechanosensitive ion channel MscS C-terminal" evidence="1">
    <location>
        <begin position="2"/>
        <end position="46"/>
    </location>
</feature>
<evidence type="ECO:0000259" key="1">
    <source>
        <dbReference type="Pfam" id="PF21082"/>
    </source>
</evidence>
<name>A0A654DHP8_SPHMU</name>
<dbReference type="InterPro" id="IPR011066">
    <property type="entry name" value="MscS_channel_C_sf"/>
</dbReference>
<dbReference type="InterPro" id="IPR045275">
    <property type="entry name" value="MscS_archaea/bacteria_type"/>
</dbReference>
<dbReference type="PANTHER" id="PTHR30221:SF1">
    <property type="entry name" value="SMALL-CONDUCTANCE MECHANOSENSITIVE CHANNEL"/>
    <property type="match status" value="1"/>
</dbReference>
<dbReference type="SUPFAM" id="SSF82689">
    <property type="entry name" value="Mechanosensitive channel protein MscS (YggB), C-terminal domain"/>
    <property type="match status" value="1"/>
</dbReference>
<reference evidence="2 3" key="1">
    <citation type="submission" date="2019-10" db="EMBL/GenBank/DDBJ databases">
        <authorList>
            <person name="Karimi E."/>
        </authorList>
    </citation>
    <scope>NUCLEOTIDE SEQUENCE [LARGE SCALE GENOMIC DNA]</scope>
    <source>
        <strain evidence="2 3">Sphingobacterium sp. 8BC</strain>
    </source>
</reference>
<sequence length="59" mass="6747">MVVTELDDSAINLSVRVTTSNENFWTMQEQLIIDCKEALDKAGIEIPFPQRDVHIRNNS</sequence>
<dbReference type="Pfam" id="PF21082">
    <property type="entry name" value="MS_channel_3rd"/>
    <property type="match status" value="1"/>
</dbReference>
<dbReference type="Gene3D" id="3.30.70.100">
    <property type="match status" value="1"/>
</dbReference>
<organism evidence="2 3">
    <name type="scientific">Sphingobacterium multivorum</name>
    <dbReference type="NCBI Taxonomy" id="28454"/>
    <lineage>
        <taxon>Bacteria</taxon>
        <taxon>Pseudomonadati</taxon>
        <taxon>Bacteroidota</taxon>
        <taxon>Sphingobacteriia</taxon>
        <taxon>Sphingobacteriales</taxon>
        <taxon>Sphingobacteriaceae</taxon>
        <taxon>Sphingobacterium</taxon>
    </lineage>
</organism>
<evidence type="ECO:0000313" key="2">
    <source>
        <dbReference type="EMBL" id="VXD04706.1"/>
    </source>
</evidence>
<evidence type="ECO:0000313" key="3">
    <source>
        <dbReference type="Proteomes" id="UP000432350"/>
    </source>
</evidence>
<dbReference type="AlphaFoldDB" id="A0A654DHP8"/>
<dbReference type="GO" id="GO:0008381">
    <property type="term" value="F:mechanosensitive monoatomic ion channel activity"/>
    <property type="evidence" value="ECO:0007669"/>
    <property type="project" value="InterPro"/>
</dbReference>